<reference evidence="1" key="1">
    <citation type="submission" date="2021-08" db="EMBL/GenBank/DDBJ databases">
        <authorList>
            <person name="Stevens D.C."/>
        </authorList>
    </citation>
    <scope>NUCLEOTIDE SEQUENCE</scope>
    <source>
        <strain evidence="1">DSM 53165</strain>
    </source>
</reference>
<dbReference type="InterPro" id="IPR005358">
    <property type="entry name" value="Puta_zinc/iron-chelating_dom"/>
</dbReference>
<name>A0ABS7TSU9_9BACT</name>
<keyword evidence="2" id="KW-1185">Reference proteome</keyword>
<organism evidence="1 2">
    <name type="scientific">Nannocystis pusilla</name>
    <dbReference type="NCBI Taxonomy" id="889268"/>
    <lineage>
        <taxon>Bacteria</taxon>
        <taxon>Pseudomonadati</taxon>
        <taxon>Myxococcota</taxon>
        <taxon>Polyangia</taxon>
        <taxon>Nannocystales</taxon>
        <taxon>Nannocystaceae</taxon>
        <taxon>Nannocystis</taxon>
    </lineage>
</organism>
<comment type="caution">
    <text evidence="1">The sequence shown here is derived from an EMBL/GenBank/DDBJ whole genome shotgun (WGS) entry which is preliminary data.</text>
</comment>
<evidence type="ECO:0000313" key="1">
    <source>
        <dbReference type="EMBL" id="MBZ5711291.1"/>
    </source>
</evidence>
<accession>A0ABS7TSU9</accession>
<gene>
    <name evidence="1" type="ORF">K7C98_18765</name>
</gene>
<sequence>MPRSRDPLGPLMNLNVGHVPLVALQRLANRMRVAKISVTALTEQSSVDPESGAVTRALTLCHSCQGTCCTSLRVPITRSDARRLARHVGTTLRGLGLYPTQGGEDEPDDLAGYLTLGDRPCRFFSAGCTVHVARPDVCRSFGLNACTKLGTFVPLRQVQRRGKP</sequence>
<evidence type="ECO:0000313" key="2">
    <source>
        <dbReference type="Proteomes" id="UP001139031"/>
    </source>
</evidence>
<proteinExistence type="predicted"/>
<dbReference type="RefSeq" id="WP_224193055.1">
    <property type="nucleotide sequence ID" value="NZ_JAIRAU010000025.1"/>
</dbReference>
<dbReference type="Proteomes" id="UP001139031">
    <property type="component" value="Unassembled WGS sequence"/>
</dbReference>
<protein>
    <submittedName>
        <fullName evidence="1">YkgJ family cysteine cluster protein</fullName>
    </submittedName>
</protein>
<dbReference type="Pfam" id="PF03692">
    <property type="entry name" value="CxxCxxCC"/>
    <property type="match status" value="1"/>
</dbReference>
<dbReference type="EMBL" id="JAIRAU010000025">
    <property type="protein sequence ID" value="MBZ5711291.1"/>
    <property type="molecule type" value="Genomic_DNA"/>
</dbReference>